<evidence type="ECO:0000256" key="5">
    <source>
        <dbReference type="ARBA" id="ARBA00023033"/>
    </source>
</evidence>
<proteinExistence type="predicted"/>
<evidence type="ECO:0000256" key="3">
    <source>
        <dbReference type="ARBA" id="ARBA00022827"/>
    </source>
</evidence>
<evidence type="ECO:0000313" key="7">
    <source>
        <dbReference type="EMBL" id="KAF2216253.1"/>
    </source>
</evidence>
<dbReference type="SUPFAM" id="SSF51905">
    <property type="entry name" value="FAD/NAD(P)-binding domain"/>
    <property type="match status" value="1"/>
</dbReference>
<reference evidence="7" key="1">
    <citation type="journal article" date="2020" name="Stud. Mycol.">
        <title>101 Dothideomycetes genomes: a test case for predicting lifestyles and emergence of pathogens.</title>
        <authorList>
            <person name="Haridas S."/>
            <person name="Albert R."/>
            <person name="Binder M."/>
            <person name="Bloem J."/>
            <person name="Labutti K."/>
            <person name="Salamov A."/>
            <person name="Andreopoulos B."/>
            <person name="Baker S."/>
            <person name="Barry K."/>
            <person name="Bills G."/>
            <person name="Bluhm B."/>
            <person name="Cannon C."/>
            <person name="Castanera R."/>
            <person name="Culley D."/>
            <person name="Daum C."/>
            <person name="Ezra D."/>
            <person name="Gonzalez J."/>
            <person name="Henrissat B."/>
            <person name="Kuo A."/>
            <person name="Liang C."/>
            <person name="Lipzen A."/>
            <person name="Lutzoni F."/>
            <person name="Magnuson J."/>
            <person name="Mondo S."/>
            <person name="Nolan M."/>
            <person name="Ohm R."/>
            <person name="Pangilinan J."/>
            <person name="Park H.-J."/>
            <person name="Ramirez L."/>
            <person name="Alfaro M."/>
            <person name="Sun H."/>
            <person name="Tritt A."/>
            <person name="Yoshinaga Y."/>
            <person name="Zwiers L.-H."/>
            <person name="Turgeon B."/>
            <person name="Goodwin S."/>
            <person name="Spatafora J."/>
            <person name="Crous P."/>
            <person name="Grigoriev I."/>
        </authorList>
    </citation>
    <scope>NUCLEOTIDE SEQUENCE</scope>
    <source>
        <strain evidence="7">SCOH1-5</strain>
    </source>
</reference>
<dbReference type="AlphaFoldDB" id="A0A6A6FS24"/>
<dbReference type="Proteomes" id="UP000799539">
    <property type="component" value="Unassembled WGS sequence"/>
</dbReference>
<dbReference type="InterPro" id="IPR036188">
    <property type="entry name" value="FAD/NAD-bd_sf"/>
</dbReference>
<feature type="domain" description="FAD-binding" evidence="6">
    <location>
        <begin position="144"/>
        <end position="384"/>
    </location>
</feature>
<evidence type="ECO:0000256" key="1">
    <source>
        <dbReference type="ARBA" id="ARBA00001974"/>
    </source>
</evidence>
<dbReference type="PRINTS" id="PR00420">
    <property type="entry name" value="RNGMNOXGNASE"/>
</dbReference>
<dbReference type="GO" id="GO:0071949">
    <property type="term" value="F:FAD binding"/>
    <property type="evidence" value="ECO:0007669"/>
    <property type="project" value="InterPro"/>
</dbReference>
<evidence type="ECO:0000259" key="6">
    <source>
        <dbReference type="Pfam" id="PF01494"/>
    </source>
</evidence>
<keyword evidence="4" id="KW-0560">Oxidoreductase</keyword>
<dbReference type="GO" id="GO:0004497">
    <property type="term" value="F:monooxygenase activity"/>
    <property type="evidence" value="ECO:0007669"/>
    <property type="project" value="UniProtKB-KW"/>
</dbReference>
<keyword evidence="3" id="KW-0274">FAD</keyword>
<organism evidence="7 8">
    <name type="scientific">Cercospora zeae-maydis SCOH1-5</name>
    <dbReference type="NCBI Taxonomy" id="717836"/>
    <lineage>
        <taxon>Eukaryota</taxon>
        <taxon>Fungi</taxon>
        <taxon>Dikarya</taxon>
        <taxon>Ascomycota</taxon>
        <taxon>Pezizomycotina</taxon>
        <taxon>Dothideomycetes</taxon>
        <taxon>Dothideomycetidae</taxon>
        <taxon>Mycosphaerellales</taxon>
        <taxon>Mycosphaerellaceae</taxon>
        <taxon>Cercospora</taxon>
    </lineage>
</organism>
<dbReference type="OrthoDB" id="47494at2759"/>
<dbReference type="PANTHER" id="PTHR47178:SF5">
    <property type="entry name" value="FAD-BINDING DOMAIN-CONTAINING PROTEIN"/>
    <property type="match status" value="1"/>
</dbReference>
<gene>
    <name evidence="7" type="ORF">CERZMDRAFT_93548</name>
</gene>
<dbReference type="Pfam" id="PF01494">
    <property type="entry name" value="FAD_binding_3"/>
    <property type="match status" value="1"/>
</dbReference>
<dbReference type="EMBL" id="ML992664">
    <property type="protein sequence ID" value="KAF2216253.1"/>
    <property type="molecule type" value="Genomic_DNA"/>
</dbReference>
<sequence length="407" mass="43956">MTTPRKPILISGAGPASLLLARSLLRSSIPFLIFERDQSVSFRGQGYRLRLSSEGLDAIEDVLGPEPEGFPRFWAACSKTGGTRGFGAINALNGEDITDIWERPAVPGQSQPTKEVLASRDGKTIGISRGEMRALFLEGCESYIKWGHYVTGYELTPNGVRAIFKDGSQSEEGDLLVAGDGIYSKVAKQVSQGRIKTFDTGARGIHGQAPTTAFKQLGEGVWRILDESRPGGRVGVITNVRPEDMNDPNIEFGWTMNGQSGVIKPPNDDFAIIGKPAADIAKALTANWHPRVKAMFEHVNEEQAAFWKITCSSPSGVPEWPNEPRVTVMGDSVHSMTPAGGIGANTAVRDSELLGRLLREAGGWAEDVTASYEKQMRIYASEAVAISYGFATTGLGIMIDEEITPVV</sequence>
<comment type="cofactor">
    <cofactor evidence="1">
        <name>FAD</name>
        <dbReference type="ChEBI" id="CHEBI:57692"/>
    </cofactor>
</comment>
<keyword evidence="8" id="KW-1185">Reference proteome</keyword>
<evidence type="ECO:0000256" key="2">
    <source>
        <dbReference type="ARBA" id="ARBA00022630"/>
    </source>
</evidence>
<name>A0A6A6FS24_9PEZI</name>
<keyword evidence="2" id="KW-0285">Flavoprotein</keyword>
<keyword evidence="5" id="KW-0503">Monooxygenase</keyword>
<protein>
    <recommendedName>
        <fullName evidence="6">FAD-binding domain-containing protein</fullName>
    </recommendedName>
</protein>
<evidence type="ECO:0000256" key="4">
    <source>
        <dbReference type="ARBA" id="ARBA00023002"/>
    </source>
</evidence>
<accession>A0A6A6FS24</accession>
<dbReference type="PANTHER" id="PTHR47178">
    <property type="entry name" value="MONOOXYGENASE, FAD-BINDING"/>
    <property type="match status" value="1"/>
</dbReference>
<dbReference type="Gene3D" id="3.50.50.60">
    <property type="entry name" value="FAD/NAD(P)-binding domain"/>
    <property type="match status" value="1"/>
</dbReference>
<dbReference type="InterPro" id="IPR002938">
    <property type="entry name" value="FAD-bd"/>
</dbReference>
<evidence type="ECO:0000313" key="8">
    <source>
        <dbReference type="Proteomes" id="UP000799539"/>
    </source>
</evidence>